<proteinExistence type="predicted"/>
<accession>D8QQJ7</accession>
<dbReference type="PANTHER" id="PTHR46301">
    <property type="entry name" value="F-BOX/KELCH-REPEAT PROTEIN"/>
    <property type="match status" value="1"/>
</dbReference>
<dbReference type="HOGENOM" id="CLU_599082_0_0_1"/>
<dbReference type="Pfam" id="PF00646">
    <property type="entry name" value="F-box"/>
    <property type="match status" value="1"/>
</dbReference>
<evidence type="ECO:0000259" key="1">
    <source>
        <dbReference type="Pfam" id="PF00646"/>
    </source>
</evidence>
<dbReference type="InterPro" id="IPR001810">
    <property type="entry name" value="F-box_dom"/>
</dbReference>
<dbReference type="Proteomes" id="UP000001514">
    <property type="component" value="Unassembled WGS sequence"/>
</dbReference>
<dbReference type="SUPFAM" id="SSF81383">
    <property type="entry name" value="F-box domain"/>
    <property type="match status" value="1"/>
</dbReference>
<gene>
    <name evidence="2" type="ORF">SELMODRAFT_402414</name>
</gene>
<dbReference type="EMBL" id="GL377565">
    <property type="protein sequence ID" value="EFJ37809.1"/>
    <property type="molecule type" value="Genomic_DNA"/>
</dbReference>
<dbReference type="InterPro" id="IPR036047">
    <property type="entry name" value="F-box-like_dom_sf"/>
</dbReference>
<name>D8QQJ7_SELML</name>
<reference evidence="2 3" key="1">
    <citation type="journal article" date="2011" name="Science">
        <title>The Selaginella genome identifies genetic changes associated with the evolution of vascular plants.</title>
        <authorList>
            <person name="Banks J.A."/>
            <person name="Nishiyama T."/>
            <person name="Hasebe M."/>
            <person name="Bowman J.L."/>
            <person name="Gribskov M."/>
            <person name="dePamphilis C."/>
            <person name="Albert V.A."/>
            <person name="Aono N."/>
            <person name="Aoyama T."/>
            <person name="Ambrose B.A."/>
            <person name="Ashton N.W."/>
            <person name="Axtell M.J."/>
            <person name="Barker E."/>
            <person name="Barker M.S."/>
            <person name="Bennetzen J.L."/>
            <person name="Bonawitz N.D."/>
            <person name="Chapple C."/>
            <person name="Cheng C."/>
            <person name="Correa L.G."/>
            <person name="Dacre M."/>
            <person name="DeBarry J."/>
            <person name="Dreyer I."/>
            <person name="Elias M."/>
            <person name="Engstrom E.M."/>
            <person name="Estelle M."/>
            <person name="Feng L."/>
            <person name="Finet C."/>
            <person name="Floyd S.K."/>
            <person name="Frommer W.B."/>
            <person name="Fujita T."/>
            <person name="Gramzow L."/>
            <person name="Gutensohn M."/>
            <person name="Harholt J."/>
            <person name="Hattori M."/>
            <person name="Heyl A."/>
            <person name="Hirai T."/>
            <person name="Hiwatashi Y."/>
            <person name="Ishikawa M."/>
            <person name="Iwata M."/>
            <person name="Karol K.G."/>
            <person name="Koehler B."/>
            <person name="Kolukisaoglu U."/>
            <person name="Kubo M."/>
            <person name="Kurata T."/>
            <person name="Lalonde S."/>
            <person name="Li K."/>
            <person name="Li Y."/>
            <person name="Litt A."/>
            <person name="Lyons E."/>
            <person name="Manning G."/>
            <person name="Maruyama T."/>
            <person name="Michael T.P."/>
            <person name="Mikami K."/>
            <person name="Miyazaki S."/>
            <person name="Morinaga S."/>
            <person name="Murata T."/>
            <person name="Mueller-Roeber B."/>
            <person name="Nelson D.R."/>
            <person name="Obara M."/>
            <person name="Oguri Y."/>
            <person name="Olmstead R.G."/>
            <person name="Onodera N."/>
            <person name="Petersen B.L."/>
            <person name="Pils B."/>
            <person name="Prigge M."/>
            <person name="Rensing S.A."/>
            <person name="Riano-Pachon D.M."/>
            <person name="Roberts A.W."/>
            <person name="Sato Y."/>
            <person name="Scheller H.V."/>
            <person name="Schulz B."/>
            <person name="Schulz C."/>
            <person name="Shakirov E.V."/>
            <person name="Shibagaki N."/>
            <person name="Shinohara N."/>
            <person name="Shippen D.E."/>
            <person name="Soerensen I."/>
            <person name="Sotooka R."/>
            <person name="Sugimoto N."/>
            <person name="Sugita M."/>
            <person name="Sumikawa N."/>
            <person name="Tanurdzic M."/>
            <person name="Theissen G."/>
            <person name="Ulvskov P."/>
            <person name="Wakazuki S."/>
            <person name="Weng J.K."/>
            <person name="Willats W.W."/>
            <person name="Wipf D."/>
            <person name="Wolf P.G."/>
            <person name="Yang L."/>
            <person name="Zimmer A.D."/>
            <person name="Zhu Q."/>
            <person name="Mitros T."/>
            <person name="Hellsten U."/>
            <person name="Loque D."/>
            <person name="Otillar R."/>
            <person name="Salamov A."/>
            <person name="Schmutz J."/>
            <person name="Shapiro H."/>
            <person name="Lindquist E."/>
            <person name="Lucas S."/>
            <person name="Rokhsar D."/>
            <person name="Grigoriev I.V."/>
        </authorList>
    </citation>
    <scope>NUCLEOTIDE SEQUENCE [LARGE SCALE GENOMIC DNA]</scope>
</reference>
<organism evidence="3">
    <name type="scientific">Selaginella moellendorffii</name>
    <name type="common">Spikemoss</name>
    <dbReference type="NCBI Taxonomy" id="88036"/>
    <lineage>
        <taxon>Eukaryota</taxon>
        <taxon>Viridiplantae</taxon>
        <taxon>Streptophyta</taxon>
        <taxon>Embryophyta</taxon>
        <taxon>Tracheophyta</taxon>
        <taxon>Lycopodiopsida</taxon>
        <taxon>Selaginellales</taxon>
        <taxon>Selaginellaceae</taxon>
        <taxon>Selaginella</taxon>
    </lineage>
</organism>
<dbReference type="InParanoid" id="D8QQJ7"/>
<dbReference type="PANTHER" id="PTHR46301:SF74">
    <property type="entry name" value="F-BOX DOMAIN-CONTAINING PROTEIN"/>
    <property type="match status" value="1"/>
</dbReference>
<feature type="domain" description="F-box" evidence="1">
    <location>
        <begin position="100"/>
        <end position="124"/>
    </location>
</feature>
<dbReference type="Gramene" id="EFJ37809">
    <property type="protein sequence ID" value="EFJ37809"/>
    <property type="gene ID" value="SELMODRAFT_402414"/>
</dbReference>
<evidence type="ECO:0000313" key="3">
    <source>
        <dbReference type="Proteomes" id="UP000001514"/>
    </source>
</evidence>
<dbReference type="AlphaFoldDB" id="D8QQJ7"/>
<dbReference type="GO" id="GO:0031146">
    <property type="term" value="P:SCF-dependent proteasomal ubiquitin-dependent protein catabolic process"/>
    <property type="evidence" value="ECO:0000318"/>
    <property type="project" value="GO_Central"/>
</dbReference>
<evidence type="ECO:0000313" key="2">
    <source>
        <dbReference type="EMBL" id="EFJ37809.1"/>
    </source>
</evidence>
<dbReference type="GO" id="GO:0004842">
    <property type="term" value="F:ubiquitin-protein transferase activity"/>
    <property type="evidence" value="ECO:0000318"/>
    <property type="project" value="GO_Central"/>
</dbReference>
<sequence length="457" mass="50346">MAEGSRQAEMRSRAGILDFSDKNAALAPTAPGKGLAIMDSSGEIGAGSLIIQELDNGAKSLATLADSGDSALSGKETLAVESNNVGKNVSWIPSWDLEVEVLRRLTLDDLARLRCVSKSWKEKVSQYVSARPSLASTVMIFQAKSPRLAYEQVSWLLNDDGWIRKPVTLPEKPGSPEALGSHLLRRRFIVTHSGNFLLVVLEPGKYAIYEPLSMKFSELPLAEESGGWREVLAALYRTEFACLINQASSEVMITTYTEDGTWLPWSKTKYDDPAGQSHHRWLELGVLMPGGSYTIVFMDLVRLNVGVLRLDGPTPQMLQAPRLASVDTGLVYFNGQEVKLLEITSSATYVPWTLDLENENLSWTRGSPWPAAPESFHKRVKKGNRGVPARVPTEFRQIHGVPAHIRVTERGDEVMFFVLNTAEIHCYNRANSAWGVKRLPKHGVPDGDGILLGPLAL</sequence>
<keyword evidence="3" id="KW-1185">Reference proteome</keyword>
<protein>
    <recommendedName>
        <fullName evidence="1">F-box domain-containing protein</fullName>
    </recommendedName>
</protein>
<dbReference type="KEGG" id="smo:SELMODRAFT_402414"/>